<dbReference type="EMBL" id="JBHSTQ010000005">
    <property type="protein sequence ID" value="MFC6386258.1"/>
    <property type="molecule type" value="Genomic_DNA"/>
</dbReference>
<keyword evidence="1" id="KW-0472">Membrane</keyword>
<feature type="transmembrane region" description="Helical" evidence="1">
    <location>
        <begin position="66"/>
        <end position="91"/>
    </location>
</feature>
<evidence type="ECO:0008006" key="4">
    <source>
        <dbReference type="Google" id="ProtNLM"/>
    </source>
</evidence>
<comment type="caution">
    <text evidence="2">The sequence shown here is derived from an EMBL/GenBank/DDBJ whole genome shotgun (WGS) entry which is preliminary data.</text>
</comment>
<proteinExistence type="predicted"/>
<reference evidence="3" key="1">
    <citation type="journal article" date="2019" name="Int. J. Syst. Evol. Microbiol.">
        <title>The Global Catalogue of Microorganisms (GCM) 10K type strain sequencing project: providing services to taxonomists for standard genome sequencing and annotation.</title>
        <authorList>
            <consortium name="The Broad Institute Genomics Platform"/>
            <consortium name="The Broad Institute Genome Sequencing Center for Infectious Disease"/>
            <person name="Wu L."/>
            <person name="Ma J."/>
        </authorList>
    </citation>
    <scope>NUCLEOTIDE SEQUENCE [LARGE SCALE GENOMIC DNA]</scope>
    <source>
        <strain evidence="3">CCUG 42001</strain>
    </source>
</reference>
<organism evidence="2 3">
    <name type="scientific">Sporolactobacillus kofuensis</name>
    <dbReference type="NCBI Taxonomy" id="269672"/>
    <lineage>
        <taxon>Bacteria</taxon>
        <taxon>Bacillati</taxon>
        <taxon>Bacillota</taxon>
        <taxon>Bacilli</taxon>
        <taxon>Bacillales</taxon>
        <taxon>Sporolactobacillaceae</taxon>
        <taxon>Sporolactobacillus</taxon>
    </lineage>
</organism>
<keyword evidence="1" id="KW-1133">Transmembrane helix</keyword>
<evidence type="ECO:0000256" key="1">
    <source>
        <dbReference type="SAM" id="Phobius"/>
    </source>
</evidence>
<protein>
    <recommendedName>
        <fullName evidence="4">DUF3899 domain-containing protein</fullName>
    </recommendedName>
</protein>
<evidence type="ECO:0000313" key="3">
    <source>
        <dbReference type="Proteomes" id="UP001596267"/>
    </source>
</evidence>
<keyword evidence="1" id="KW-0812">Transmembrane</keyword>
<keyword evidence="3" id="KW-1185">Reference proteome</keyword>
<accession>A0ABW1WCE3</accession>
<dbReference type="Proteomes" id="UP001596267">
    <property type="component" value="Unassembled WGS sequence"/>
</dbReference>
<gene>
    <name evidence="2" type="ORF">ACFP7A_06575</name>
</gene>
<evidence type="ECO:0000313" key="2">
    <source>
        <dbReference type="EMBL" id="MFC6386258.1"/>
    </source>
</evidence>
<sequence>MMSLVLAILFWVLGMILMNAGFFLTKKMREASDHLLEDAEHEEGKDNSASIARTIEGAILDHIPSYVLHLVGAVLGSMFFVIGFVALAFYFH</sequence>
<dbReference type="RefSeq" id="WP_253053536.1">
    <property type="nucleotide sequence ID" value="NZ_JAMXWN010000004.1"/>
</dbReference>
<name>A0ABW1WCE3_9BACL</name>